<keyword evidence="1" id="KW-0175">Coiled coil</keyword>
<gene>
    <name evidence="2" type="ORF">LMF89_21190</name>
</gene>
<dbReference type="Proteomes" id="UP001165492">
    <property type="component" value="Unassembled WGS sequence"/>
</dbReference>
<dbReference type="RefSeq" id="WP_229536793.1">
    <property type="nucleotide sequence ID" value="NZ_JAJHJB010000042.1"/>
</dbReference>
<protein>
    <submittedName>
        <fullName evidence="2">Uncharacterized protein</fullName>
    </submittedName>
</protein>
<feature type="coiled-coil region" evidence="1">
    <location>
        <begin position="78"/>
        <end position="105"/>
    </location>
</feature>
<evidence type="ECO:0000256" key="1">
    <source>
        <dbReference type="SAM" id="Coils"/>
    </source>
</evidence>
<comment type="caution">
    <text evidence="2">The sequence shown here is derived from an EMBL/GenBank/DDBJ whole genome shotgun (WGS) entry which is preliminary data.</text>
</comment>
<dbReference type="EMBL" id="JAJHJB010000042">
    <property type="protein sequence ID" value="MCC5467854.1"/>
    <property type="molecule type" value="Genomic_DNA"/>
</dbReference>
<keyword evidence="3" id="KW-1185">Reference proteome</keyword>
<evidence type="ECO:0000313" key="3">
    <source>
        <dbReference type="Proteomes" id="UP001165492"/>
    </source>
</evidence>
<evidence type="ECO:0000313" key="2">
    <source>
        <dbReference type="EMBL" id="MCC5467854.1"/>
    </source>
</evidence>
<sequence>MIDLLSAQMKSIKAIIAYLKLLEPEQALESASKTGIIVAKELDANEREILGNAFIVIGSILTKLSCFPNEEKIKWQQIREVEIEMQEIEIELQKTRKYVDELSERLNLILAKKN</sequence>
<accession>A0ABS8HXG7</accession>
<reference evidence="2" key="1">
    <citation type="submission" date="2021-11" db="EMBL/GenBank/DDBJ databases">
        <title>Description of a new species Pelosinus isolated from the bottom sediments of Lake Baikal.</title>
        <authorList>
            <person name="Zakharyuk A."/>
        </authorList>
    </citation>
    <scope>NUCLEOTIDE SEQUENCE</scope>
    <source>
        <strain evidence="2">Bkl1</strain>
    </source>
</reference>
<organism evidence="2 3">
    <name type="scientific">Pelosinus baikalensis</name>
    <dbReference type="NCBI Taxonomy" id="2892015"/>
    <lineage>
        <taxon>Bacteria</taxon>
        <taxon>Bacillati</taxon>
        <taxon>Bacillota</taxon>
        <taxon>Negativicutes</taxon>
        <taxon>Selenomonadales</taxon>
        <taxon>Sporomusaceae</taxon>
        <taxon>Pelosinus</taxon>
    </lineage>
</organism>
<name>A0ABS8HXG7_9FIRM</name>
<proteinExistence type="predicted"/>